<sequence length="81" mass="8750">MDVAANLWKQAVATYDPHAIDVVGGLLIQAVFWWLPCLVFVSLDALAPAFSARHKIQPAPRQPTAGDVWQAVGVSARNQAL</sequence>
<dbReference type="OrthoDB" id="408954at2759"/>
<dbReference type="EMBL" id="PKSG01000040">
    <property type="protein sequence ID" value="POR39425.1"/>
    <property type="molecule type" value="Genomic_DNA"/>
</dbReference>
<dbReference type="GO" id="GO:0004180">
    <property type="term" value="F:carboxypeptidase activity"/>
    <property type="evidence" value="ECO:0007669"/>
    <property type="project" value="UniProtKB-KW"/>
</dbReference>
<feature type="non-terminal residue" evidence="2">
    <location>
        <position position="81"/>
    </location>
</feature>
<keyword evidence="1" id="KW-0472">Membrane</keyword>
<feature type="transmembrane region" description="Helical" evidence="1">
    <location>
        <begin position="31"/>
        <end position="52"/>
    </location>
</feature>
<keyword evidence="1" id="KW-1133">Transmembrane helix</keyword>
<dbReference type="Proteomes" id="UP000237481">
    <property type="component" value="Unassembled WGS sequence"/>
</dbReference>
<keyword evidence="2" id="KW-0645">Protease</keyword>
<name>A0A2S4LAG1_9HYPO</name>
<keyword evidence="3" id="KW-1185">Reference proteome</keyword>
<dbReference type="STRING" id="94208.A0A2S4LAG1"/>
<evidence type="ECO:0000256" key="1">
    <source>
        <dbReference type="SAM" id="Phobius"/>
    </source>
</evidence>
<evidence type="ECO:0000313" key="2">
    <source>
        <dbReference type="EMBL" id="POR39425.1"/>
    </source>
</evidence>
<proteinExistence type="predicted"/>
<organism evidence="2 3">
    <name type="scientific">Tolypocladium paradoxum</name>
    <dbReference type="NCBI Taxonomy" id="94208"/>
    <lineage>
        <taxon>Eukaryota</taxon>
        <taxon>Fungi</taxon>
        <taxon>Dikarya</taxon>
        <taxon>Ascomycota</taxon>
        <taxon>Pezizomycotina</taxon>
        <taxon>Sordariomycetes</taxon>
        <taxon>Hypocreomycetidae</taxon>
        <taxon>Hypocreales</taxon>
        <taxon>Ophiocordycipitaceae</taxon>
        <taxon>Tolypocladium</taxon>
    </lineage>
</organism>
<accession>A0A2S4LAG1</accession>
<protein>
    <submittedName>
        <fullName evidence="2">Carboxypeptidase</fullName>
    </submittedName>
</protein>
<gene>
    <name evidence="2" type="ORF">TPAR_00368</name>
</gene>
<keyword evidence="1" id="KW-0812">Transmembrane</keyword>
<comment type="caution">
    <text evidence="2">The sequence shown here is derived from an EMBL/GenBank/DDBJ whole genome shotgun (WGS) entry which is preliminary data.</text>
</comment>
<dbReference type="AlphaFoldDB" id="A0A2S4LAG1"/>
<keyword evidence="2" id="KW-0378">Hydrolase</keyword>
<evidence type="ECO:0000313" key="3">
    <source>
        <dbReference type="Proteomes" id="UP000237481"/>
    </source>
</evidence>
<reference evidence="2 3" key="1">
    <citation type="submission" date="2018-01" db="EMBL/GenBank/DDBJ databases">
        <title>Harnessing the power of phylogenomics to disentangle the directionality and signatures of interkingdom host jumping in the parasitic fungal genus Tolypocladium.</title>
        <authorList>
            <person name="Quandt C.A."/>
            <person name="Patterson W."/>
            <person name="Spatafora J.W."/>
        </authorList>
    </citation>
    <scope>NUCLEOTIDE SEQUENCE [LARGE SCALE GENOMIC DNA]</scope>
    <source>
        <strain evidence="2 3">NRBC 100945</strain>
    </source>
</reference>
<keyword evidence="2" id="KW-0121">Carboxypeptidase</keyword>